<dbReference type="Proteomes" id="UP000589036">
    <property type="component" value="Unassembled WGS sequence"/>
</dbReference>
<feature type="domain" description="Thioredoxin-like fold" evidence="1">
    <location>
        <begin position="8"/>
        <end position="78"/>
    </location>
</feature>
<dbReference type="InterPro" id="IPR012336">
    <property type="entry name" value="Thioredoxin-like_fold"/>
</dbReference>
<dbReference type="Gene3D" id="3.40.30.10">
    <property type="entry name" value="Glutaredoxin"/>
    <property type="match status" value="1"/>
</dbReference>
<dbReference type="SUPFAM" id="SSF52833">
    <property type="entry name" value="Thioredoxin-like"/>
    <property type="match status" value="1"/>
</dbReference>
<organism evidence="2 3">
    <name type="scientific">Spinactinospora alkalitolerans</name>
    <dbReference type="NCBI Taxonomy" id="687207"/>
    <lineage>
        <taxon>Bacteria</taxon>
        <taxon>Bacillati</taxon>
        <taxon>Actinomycetota</taxon>
        <taxon>Actinomycetes</taxon>
        <taxon>Streptosporangiales</taxon>
        <taxon>Nocardiopsidaceae</taxon>
        <taxon>Spinactinospora</taxon>
    </lineage>
</organism>
<evidence type="ECO:0000313" key="3">
    <source>
        <dbReference type="Proteomes" id="UP000589036"/>
    </source>
</evidence>
<reference evidence="2 3" key="1">
    <citation type="submission" date="2020-07" db="EMBL/GenBank/DDBJ databases">
        <title>Sequencing the genomes of 1000 actinobacteria strains.</title>
        <authorList>
            <person name="Klenk H.-P."/>
        </authorList>
    </citation>
    <scope>NUCLEOTIDE SEQUENCE [LARGE SCALE GENOMIC DNA]</scope>
    <source>
        <strain evidence="2 3">CXB654</strain>
    </source>
</reference>
<keyword evidence="3" id="KW-1185">Reference proteome</keyword>
<evidence type="ECO:0000313" key="2">
    <source>
        <dbReference type="EMBL" id="NYE45466.1"/>
    </source>
</evidence>
<evidence type="ECO:0000259" key="1">
    <source>
        <dbReference type="Pfam" id="PF13192"/>
    </source>
</evidence>
<name>A0A852TMF6_9ACTN</name>
<dbReference type="EMBL" id="JACCCC010000001">
    <property type="protein sequence ID" value="NYE45466.1"/>
    <property type="molecule type" value="Genomic_DNA"/>
</dbReference>
<dbReference type="Pfam" id="PF13192">
    <property type="entry name" value="Thioredoxin_3"/>
    <property type="match status" value="1"/>
</dbReference>
<dbReference type="AlphaFoldDB" id="A0A852TMF6"/>
<comment type="caution">
    <text evidence="2">The sequence shown here is derived from an EMBL/GenBank/DDBJ whole genome shotgun (WGS) entry which is preliminary data.</text>
</comment>
<sequence length="87" mass="9144">MTVPVPLRVYIAPGCASCGRALDLVARARRERPGHPIEVVDLADSAVLVPEAVIGTPVFLIGDEVLSLGNPSLEELLDALDRAAGEE</sequence>
<accession>A0A852TMF6</accession>
<dbReference type="RefSeq" id="WP_179641681.1">
    <property type="nucleotide sequence ID" value="NZ_BAAAYY010000007.1"/>
</dbReference>
<proteinExistence type="predicted"/>
<gene>
    <name evidence="2" type="ORF">HDA32_000586</name>
</gene>
<protein>
    <recommendedName>
        <fullName evidence="1">Thioredoxin-like fold domain-containing protein</fullName>
    </recommendedName>
</protein>
<dbReference type="InterPro" id="IPR036249">
    <property type="entry name" value="Thioredoxin-like_sf"/>
</dbReference>